<proteinExistence type="predicted"/>
<keyword evidence="2" id="KW-0812">Transmembrane</keyword>
<dbReference type="HOGENOM" id="CLU_1772758_0_0_1"/>
<dbReference type="InterPro" id="IPR013636">
    <property type="entry name" value="ARMH3_C"/>
</dbReference>
<dbReference type="PANTHER" id="PTHR13608">
    <property type="entry name" value="ARMADILLO-LIKE HELICAL DOMAIN-CONTAINING PROTEIN 3"/>
    <property type="match status" value="1"/>
</dbReference>
<evidence type="ECO:0000256" key="1">
    <source>
        <dbReference type="ARBA" id="ARBA00004370"/>
    </source>
</evidence>
<dbReference type="Proteomes" id="UP000015102">
    <property type="component" value="Unassembled WGS sequence"/>
</dbReference>
<evidence type="ECO:0000256" key="4">
    <source>
        <dbReference type="ARBA" id="ARBA00023136"/>
    </source>
</evidence>
<dbReference type="EnsemblMetazoa" id="MESCA011169-RA">
    <property type="protein sequence ID" value="MESCA011169-PA"/>
    <property type="gene ID" value="MESCA011169"/>
</dbReference>
<accession>T1H4G0</accession>
<reference evidence="6" key="2">
    <citation type="submission" date="2015-06" db="UniProtKB">
        <authorList>
            <consortium name="EnsemblMetazoa"/>
        </authorList>
    </citation>
    <scope>IDENTIFICATION</scope>
</reference>
<keyword evidence="7" id="KW-1185">Reference proteome</keyword>
<dbReference type="EMBL" id="CAQQ02191069">
    <property type="status" value="NOT_ANNOTATED_CDS"/>
    <property type="molecule type" value="Genomic_DNA"/>
</dbReference>
<evidence type="ECO:0000313" key="6">
    <source>
        <dbReference type="EnsemblMetazoa" id="MESCA011169-PA"/>
    </source>
</evidence>
<keyword evidence="3" id="KW-1133">Transmembrane helix</keyword>
<name>T1H4G0_MEGSC</name>
<protein>
    <recommendedName>
        <fullName evidence="5">Armadillo-like helical domain-containing protein</fullName>
    </recommendedName>
</protein>
<evidence type="ECO:0000256" key="3">
    <source>
        <dbReference type="ARBA" id="ARBA00022989"/>
    </source>
</evidence>
<reference evidence="7" key="1">
    <citation type="submission" date="2013-02" db="EMBL/GenBank/DDBJ databases">
        <authorList>
            <person name="Hughes D."/>
        </authorList>
    </citation>
    <scope>NUCLEOTIDE SEQUENCE</scope>
    <source>
        <strain>Durham</strain>
        <strain evidence="7">NC isolate 2 -- Noor lab</strain>
    </source>
</reference>
<evidence type="ECO:0000313" key="7">
    <source>
        <dbReference type="Proteomes" id="UP000015102"/>
    </source>
</evidence>
<organism evidence="6 7">
    <name type="scientific">Megaselia scalaris</name>
    <name type="common">Humpbacked fly</name>
    <name type="synonym">Phora scalaris</name>
    <dbReference type="NCBI Taxonomy" id="36166"/>
    <lineage>
        <taxon>Eukaryota</taxon>
        <taxon>Metazoa</taxon>
        <taxon>Ecdysozoa</taxon>
        <taxon>Arthropoda</taxon>
        <taxon>Hexapoda</taxon>
        <taxon>Insecta</taxon>
        <taxon>Pterygota</taxon>
        <taxon>Neoptera</taxon>
        <taxon>Endopterygota</taxon>
        <taxon>Diptera</taxon>
        <taxon>Brachycera</taxon>
        <taxon>Muscomorpha</taxon>
        <taxon>Platypezoidea</taxon>
        <taxon>Phoridae</taxon>
        <taxon>Megaseliini</taxon>
        <taxon>Megaselia</taxon>
    </lineage>
</organism>
<evidence type="ECO:0000259" key="5">
    <source>
        <dbReference type="SMART" id="SM01158"/>
    </source>
</evidence>
<dbReference type="InterPro" id="IPR039868">
    <property type="entry name" value="ARMD3-like"/>
</dbReference>
<evidence type="ECO:0000256" key="2">
    <source>
        <dbReference type="ARBA" id="ARBA00022692"/>
    </source>
</evidence>
<dbReference type="GO" id="GO:0005829">
    <property type="term" value="C:cytosol"/>
    <property type="evidence" value="ECO:0007669"/>
    <property type="project" value="TreeGrafter"/>
</dbReference>
<dbReference type="STRING" id="36166.T1H4G0"/>
<dbReference type="GO" id="GO:0016020">
    <property type="term" value="C:membrane"/>
    <property type="evidence" value="ECO:0007669"/>
    <property type="project" value="UniProtKB-SubCell"/>
</dbReference>
<feature type="domain" description="Armadillo-like helical" evidence="5">
    <location>
        <begin position="57"/>
        <end position="147"/>
    </location>
</feature>
<sequence length="147" mass="17279">MQDNKNESSIANLKLCFLILTCISEDQYANSMMHDSNLTFKVILHRAHMRHRKINTERIGKSQPLAATLLDLLVEFIVSHLLKKFPMELYLLCIGVIHRILCYQKRCRVRLNYPWKELWAALIGLLRFLVTQEQNLVKKCNIFHLSV</sequence>
<dbReference type="Pfam" id="PF08427">
    <property type="entry name" value="ARMH3_C"/>
    <property type="match status" value="1"/>
</dbReference>
<keyword evidence="4" id="KW-0472">Membrane</keyword>
<dbReference type="PANTHER" id="PTHR13608:SF3">
    <property type="entry name" value="ARMADILLO-LIKE HELICAL DOMAIN-CONTAINING PROTEIN 3"/>
    <property type="match status" value="1"/>
</dbReference>
<dbReference type="SMART" id="SM01158">
    <property type="entry name" value="DUF1741"/>
    <property type="match status" value="1"/>
</dbReference>
<comment type="subcellular location">
    <subcellularLocation>
        <location evidence="1">Membrane</location>
    </subcellularLocation>
</comment>
<dbReference type="AlphaFoldDB" id="T1H4G0"/>